<name>W4M6A4_9BACT</name>
<reference evidence="3 4" key="1">
    <citation type="journal article" date="2014" name="Nature">
        <title>An environmental bacterial taxon with a large and distinct metabolic repertoire.</title>
        <authorList>
            <person name="Wilson M.C."/>
            <person name="Mori T."/>
            <person name="Ruckert C."/>
            <person name="Uria A.R."/>
            <person name="Helf M.J."/>
            <person name="Takada K."/>
            <person name="Gernert C."/>
            <person name="Steffens U.A."/>
            <person name="Heycke N."/>
            <person name="Schmitt S."/>
            <person name="Rinke C."/>
            <person name="Helfrich E.J."/>
            <person name="Brachmann A.O."/>
            <person name="Gurgui C."/>
            <person name="Wakimoto T."/>
            <person name="Kracht M."/>
            <person name="Crusemann M."/>
            <person name="Hentschel U."/>
            <person name="Abe I."/>
            <person name="Matsunaga S."/>
            <person name="Kalinowski J."/>
            <person name="Takeyama H."/>
            <person name="Piel J."/>
        </authorList>
    </citation>
    <scope>NUCLEOTIDE SEQUENCE [LARGE SCALE GENOMIC DNA]</scope>
    <source>
        <strain evidence="4">TSY2</strain>
    </source>
</reference>
<dbReference type="InterPro" id="IPR037103">
    <property type="entry name" value="Tubulin/FtsZ-like_C"/>
</dbReference>
<organism evidence="3 4">
    <name type="scientific">Candidatus Entotheonella gemina</name>
    <dbReference type="NCBI Taxonomy" id="1429439"/>
    <lineage>
        <taxon>Bacteria</taxon>
        <taxon>Pseudomonadati</taxon>
        <taxon>Nitrospinota/Tectimicrobiota group</taxon>
        <taxon>Candidatus Tectimicrobiota</taxon>
        <taxon>Candidatus Entotheonellia</taxon>
        <taxon>Candidatus Entotheonellales</taxon>
        <taxon>Candidatus Entotheonellaceae</taxon>
        <taxon>Candidatus Entotheonella</taxon>
    </lineage>
</organism>
<dbReference type="GO" id="GO:0005525">
    <property type="term" value="F:GTP binding"/>
    <property type="evidence" value="ECO:0007669"/>
    <property type="project" value="UniProtKB-KW"/>
</dbReference>
<dbReference type="EMBL" id="AZHX01000850">
    <property type="protein sequence ID" value="ETX05854.1"/>
    <property type="molecule type" value="Genomic_DNA"/>
</dbReference>
<sequence length="113" mass="12208">MAWKRVVVEMGMGTSIRRQDYTMAAVRALRDALWRNSLMVARALDMDTDSMFVEVMIGVPKPEAVDTAKVLEVLPHGTGEVKVVQGGLEIPSEDGTGKTVIANAAAIVKLDLP</sequence>
<keyword evidence="2" id="KW-0342">GTP-binding</keyword>
<dbReference type="Pfam" id="PF09585">
    <property type="entry name" value="Lin0512_fam"/>
    <property type="match status" value="1"/>
</dbReference>
<evidence type="ECO:0000256" key="1">
    <source>
        <dbReference type="ARBA" id="ARBA00022741"/>
    </source>
</evidence>
<proteinExistence type="predicted"/>
<dbReference type="Gene3D" id="3.30.1330.20">
    <property type="entry name" value="Tubulin/FtsZ, C-terminal domain"/>
    <property type="match status" value="1"/>
</dbReference>
<comment type="caution">
    <text evidence="3">The sequence shown here is derived from an EMBL/GenBank/DDBJ whole genome shotgun (WGS) entry which is preliminary data.</text>
</comment>
<dbReference type="AlphaFoldDB" id="W4M6A4"/>
<keyword evidence="1" id="KW-0547">Nucleotide-binding</keyword>
<dbReference type="PANTHER" id="PTHR34784:SF1">
    <property type="entry name" value="50S RIBOSOMAL PROTEIN L34"/>
    <property type="match status" value="1"/>
</dbReference>
<protein>
    <submittedName>
        <fullName evidence="3">Uncharacterized protein</fullName>
    </submittedName>
</protein>
<gene>
    <name evidence="3" type="ORF">ETSY2_20530</name>
</gene>
<dbReference type="InterPro" id="IPR011719">
    <property type="entry name" value="CHP02058"/>
</dbReference>
<dbReference type="HOGENOM" id="CLU_148546_0_0_7"/>
<keyword evidence="4" id="KW-1185">Reference proteome</keyword>
<evidence type="ECO:0000256" key="2">
    <source>
        <dbReference type="ARBA" id="ARBA00023134"/>
    </source>
</evidence>
<dbReference type="NCBIfam" id="TIGR02058">
    <property type="entry name" value="lin0512_fam"/>
    <property type="match status" value="1"/>
</dbReference>
<evidence type="ECO:0000313" key="3">
    <source>
        <dbReference type="EMBL" id="ETX05854.1"/>
    </source>
</evidence>
<accession>W4M6A4</accession>
<dbReference type="Proteomes" id="UP000019140">
    <property type="component" value="Unassembled WGS sequence"/>
</dbReference>
<dbReference type="PANTHER" id="PTHR34784">
    <property type="entry name" value="50S RIBOSOMAL PROTEIN L34"/>
    <property type="match status" value="1"/>
</dbReference>
<evidence type="ECO:0000313" key="4">
    <source>
        <dbReference type="Proteomes" id="UP000019140"/>
    </source>
</evidence>